<dbReference type="PROSITE" id="PS00678">
    <property type="entry name" value="WD_REPEATS_1"/>
    <property type="match status" value="1"/>
</dbReference>
<keyword evidence="2" id="KW-0677">Repeat</keyword>
<dbReference type="PANTHER" id="PTHR44324:SF2">
    <property type="entry name" value="WD REPEAT-CONTAINING PROTEIN 64"/>
    <property type="match status" value="1"/>
</dbReference>
<dbReference type="InterPro" id="IPR051242">
    <property type="entry name" value="WD-EF-hand_domain"/>
</dbReference>
<keyword evidence="1 3" id="KW-0853">WD repeat</keyword>
<reference evidence="4 5" key="1">
    <citation type="submission" date="2021-05" db="EMBL/GenBank/DDBJ databases">
        <authorList>
            <person name="Zahm M."/>
            <person name="Klopp C."/>
            <person name="Cabau C."/>
            <person name="Kuhl H."/>
            <person name="Suciu R."/>
            <person name="Ciorpac M."/>
            <person name="Holostenco D."/>
            <person name="Gessner J."/>
            <person name="Wuertz S."/>
            <person name="Hohne C."/>
            <person name="Stock M."/>
            <person name="Gislard M."/>
            <person name="Lluch J."/>
            <person name="Milhes M."/>
            <person name="Lampietro C."/>
            <person name="Lopez Roques C."/>
            <person name="Donnadieu C."/>
            <person name="Du K."/>
            <person name="Schartl M."/>
            <person name="Guiguen Y."/>
        </authorList>
    </citation>
    <scope>NUCLEOTIDE SEQUENCE [LARGE SCALE GENOMIC DNA]</scope>
    <source>
        <strain evidence="4">Hh-F2</strain>
        <tissue evidence="4">Blood</tissue>
    </source>
</reference>
<dbReference type="InterPro" id="IPR036322">
    <property type="entry name" value="WD40_repeat_dom_sf"/>
</dbReference>
<evidence type="ECO:0000256" key="1">
    <source>
        <dbReference type="ARBA" id="ARBA00022574"/>
    </source>
</evidence>
<evidence type="ECO:0000313" key="4">
    <source>
        <dbReference type="EMBL" id="KAK6489240.1"/>
    </source>
</evidence>
<dbReference type="Pfam" id="PF00400">
    <property type="entry name" value="WD40"/>
    <property type="match status" value="4"/>
</dbReference>
<comment type="caution">
    <text evidence="4">The sequence shown here is derived from an EMBL/GenBank/DDBJ whole genome shotgun (WGS) entry which is preliminary data.</text>
</comment>
<dbReference type="InterPro" id="IPR019775">
    <property type="entry name" value="WD40_repeat_CS"/>
</dbReference>
<feature type="repeat" description="WD" evidence="3">
    <location>
        <begin position="465"/>
        <end position="506"/>
    </location>
</feature>
<dbReference type="Proteomes" id="UP001369086">
    <property type="component" value="Unassembled WGS sequence"/>
</dbReference>
<proteinExistence type="predicted"/>
<gene>
    <name evidence="4" type="ORF">HHUSO_G8285</name>
</gene>
<dbReference type="SMART" id="SM00320">
    <property type="entry name" value="WD40"/>
    <property type="match status" value="11"/>
</dbReference>
<dbReference type="PANTHER" id="PTHR44324">
    <property type="entry name" value="WD40 REPEAT DOMAIN 95"/>
    <property type="match status" value="1"/>
</dbReference>
<dbReference type="Gene3D" id="2.130.10.10">
    <property type="entry name" value="YVTN repeat-like/Quinoprotein amine dehydrogenase"/>
    <property type="match status" value="4"/>
</dbReference>
<sequence>MSNVTREERPVCSKLGNTYYDEFCKSVRVLFGYEVRSQDLKSVFKKFNSNPEAPLDWSELFGHYEISDENASSEPDEENTVFLISKRKIIARATGDKKRRDQIHSVVKVSDLDLVVTASQKGQISIYNNKEALWVTGCDYLANLKRVVIVMDRSIGIWDYRQQKQCQANLFTIKPLDNPLLCVCTVTPSEHLLSDSILIGDNAGFVNLVTISNSDLSSKKSEEKGQAQTLNHIGLRHPVVRRKLHNDWVLKVAFFPELNAFGSCSLDSDHSFVLEELQRLEDNQEVREISVPRGVNTFAYCVKANLIATGGSDKIIRVWHPTMFSKPMGKLFGHLFTITHIAANEKDQHIISLCSARIFRVWDIQTLTPLQVFIDNQQGEKDSRIHAMVFDGNLGQLITGSGVLDVWPLQRTVQDTVQLPITHNMAVNVLVYNTALKQALTICSKSLVKVWELETGDQVYQIANAHGPHVELTAAAVDSAGFHLVTGGVDGSLKVWDFESGQDLKWKAPEAEHKEEDQSLVKLVYLSSGDQRSILTLHGNGAIQILQDSDRFSDLKLVQVFPTVQCGLQIDSLLQSPAKISALCTQPLNQPLPDIGCSPRVSPLSAGELTCLDVLYQDGNHLVVTGSTNGTIVLWDYDSATVKHLYTEDQILHPADQQTWHYNFDRVNAVLFLVCKRTKLSSEMQKRNESYRVVQEDVADGDITLNEKTKVNCTPEQNDAGSLSAQQTDEMQPDGIDVGDTEFNTCASASIKKPCVFVSAHQNCDIYFWNTEGQFMKKVLPATRGSIVPLTAMCVNLDADLLLASNQKGYIILWDIIEVSKRNQEVVRQRLSWRAHSSPVTSIFYVDSKSVVLSASTDGSVRVWYAPKGHYIGYFGQHRVWQLRKPLEFTLPCDVSQHPLEVKTRRKSLVKKQQEYVYPLILNWERPVYKKKQQISKPQVADKDVKFFKHLALPKLHSLKTSNLEMYTSGDGEAGGIFKSLPVYRIRSPAQVLPIPYLFVESSQDSKQSLSTGKTKCPKEMRRATVCIPTKYSARGGNKPRICLSEKPGAPDTHL</sequence>
<keyword evidence="5" id="KW-1185">Reference proteome</keyword>
<organism evidence="4 5">
    <name type="scientific">Huso huso</name>
    <name type="common">Beluga</name>
    <name type="synonym">Acipenser huso</name>
    <dbReference type="NCBI Taxonomy" id="61971"/>
    <lineage>
        <taxon>Eukaryota</taxon>
        <taxon>Metazoa</taxon>
        <taxon>Chordata</taxon>
        <taxon>Craniata</taxon>
        <taxon>Vertebrata</taxon>
        <taxon>Euteleostomi</taxon>
        <taxon>Actinopterygii</taxon>
        <taxon>Chondrostei</taxon>
        <taxon>Acipenseriformes</taxon>
        <taxon>Acipenseridae</taxon>
        <taxon>Huso</taxon>
    </lineage>
</organism>
<protein>
    <submittedName>
        <fullName evidence="4">WD repeat-containing protein 64-like</fullName>
    </submittedName>
</protein>
<dbReference type="InterPro" id="IPR001680">
    <property type="entry name" value="WD40_rpt"/>
</dbReference>
<accession>A0ABR0ZWP2</accession>
<dbReference type="EMBL" id="JAHFZB010000006">
    <property type="protein sequence ID" value="KAK6489240.1"/>
    <property type="molecule type" value="Genomic_DNA"/>
</dbReference>
<evidence type="ECO:0000256" key="3">
    <source>
        <dbReference type="PROSITE-ProRule" id="PRU00221"/>
    </source>
</evidence>
<evidence type="ECO:0000313" key="5">
    <source>
        <dbReference type="Proteomes" id="UP001369086"/>
    </source>
</evidence>
<feature type="repeat" description="WD" evidence="3">
    <location>
        <begin position="833"/>
        <end position="864"/>
    </location>
</feature>
<dbReference type="PROSITE" id="PS50082">
    <property type="entry name" value="WD_REPEATS_2"/>
    <property type="match status" value="2"/>
</dbReference>
<name>A0ABR0ZWP2_HUSHU</name>
<dbReference type="SUPFAM" id="SSF50978">
    <property type="entry name" value="WD40 repeat-like"/>
    <property type="match status" value="2"/>
</dbReference>
<dbReference type="PROSITE" id="PS50294">
    <property type="entry name" value="WD_REPEATS_REGION"/>
    <property type="match status" value="1"/>
</dbReference>
<dbReference type="InterPro" id="IPR015943">
    <property type="entry name" value="WD40/YVTN_repeat-like_dom_sf"/>
</dbReference>
<evidence type="ECO:0000256" key="2">
    <source>
        <dbReference type="ARBA" id="ARBA00022737"/>
    </source>
</evidence>